<name>A0A061QPC4_9CHLO</name>
<organism evidence="2">
    <name type="scientific">Tetraselmis sp. GSL018</name>
    <dbReference type="NCBI Taxonomy" id="582737"/>
    <lineage>
        <taxon>Eukaryota</taxon>
        <taxon>Viridiplantae</taxon>
        <taxon>Chlorophyta</taxon>
        <taxon>core chlorophytes</taxon>
        <taxon>Chlorodendrophyceae</taxon>
        <taxon>Chlorodendrales</taxon>
        <taxon>Chlorodendraceae</taxon>
        <taxon>Tetraselmis</taxon>
    </lineage>
</organism>
<feature type="compositionally biased region" description="Basic and acidic residues" evidence="1">
    <location>
        <begin position="76"/>
        <end position="88"/>
    </location>
</feature>
<accession>A0A061QPC4</accession>
<gene>
    <name evidence="2" type="ORF">TSPGSL018_23191</name>
</gene>
<feature type="compositionally biased region" description="Basic and acidic residues" evidence="1">
    <location>
        <begin position="122"/>
        <end position="137"/>
    </location>
</feature>
<dbReference type="AlphaFoldDB" id="A0A061QPC4"/>
<feature type="region of interest" description="Disordered" evidence="1">
    <location>
        <begin position="33"/>
        <end position="88"/>
    </location>
</feature>
<dbReference type="EMBL" id="GBEZ01024487">
    <property type="protein sequence ID" value="JAC62507.1"/>
    <property type="molecule type" value="Transcribed_RNA"/>
</dbReference>
<evidence type="ECO:0000313" key="2">
    <source>
        <dbReference type="EMBL" id="JAC62507.1"/>
    </source>
</evidence>
<feature type="compositionally biased region" description="Polar residues" evidence="1">
    <location>
        <begin position="59"/>
        <end position="75"/>
    </location>
</feature>
<evidence type="ECO:0000256" key="1">
    <source>
        <dbReference type="SAM" id="MobiDB-lite"/>
    </source>
</evidence>
<reference evidence="2" key="1">
    <citation type="submission" date="2014-05" db="EMBL/GenBank/DDBJ databases">
        <title>The transcriptome of the halophilic microalga Tetraselmis sp. GSL018 isolated from the Great Salt Lake, Utah.</title>
        <authorList>
            <person name="Jinkerson R.E."/>
            <person name="D'Adamo S."/>
            <person name="Posewitz M.C."/>
        </authorList>
    </citation>
    <scope>NUCLEOTIDE SEQUENCE</scope>
    <source>
        <strain evidence="2">GSL018</strain>
    </source>
</reference>
<protein>
    <submittedName>
        <fullName evidence="2">Uncharacterized protein</fullName>
    </submittedName>
</protein>
<proteinExistence type="predicted"/>
<sequence length="219" mass="24472">MRSTRLSFFKSPGIPVPGIVKVNRSHTGFSISSEHANWNGEEGHSNSALTDPSVPEVANSRTKQVNGLVGSNPSSPERDPSAEQHDSQREYISKGTRFTEGNYDQAESVSDDNKYCSSAKPQEGHHEERVVDRSRSTAHTAKMEKLLSEKMVDVEVSLERLALSLFTFKLACQPPEMARYENLCKLGRRSELSPMPKELILDQRQNLSQQMVTGQMFGF</sequence>
<feature type="region of interest" description="Disordered" evidence="1">
    <location>
        <begin position="101"/>
        <end position="137"/>
    </location>
</feature>